<dbReference type="InterPro" id="IPR050559">
    <property type="entry name" value="P-Pant_transferase_sf"/>
</dbReference>
<organism evidence="4 5">
    <name type="scientific">Acinetobacter radioresistens</name>
    <dbReference type="NCBI Taxonomy" id="40216"/>
    <lineage>
        <taxon>Bacteria</taxon>
        <taxon>Pseudomonadati</taxon>
        <taxon>Pseudomonadota</taxon>
        <taxon>Gammaproteobacteria</taxon>
        <taxon>Moraxellales</taxon>
        <taxon>Moraxellaceae</taxon>
        <taxon>Acinetobacter</taxon>
    </lineage>
</organism>
<dbReference type="SUPFAM" id="SSF56214">
    <property type="entry name" value="4'-phosphopantetheinyl transferase"/>
    <property type="match status" value="2"/>
</dbReference>
<comment type="similarity">
    <text evidence="1">Belongs to the P-Pant transferase superfamily. Gsp/Sfp/HetI/AcpT family.</text>
</comment>
<dbReference type="AlphaFoldDB" id="A0A8H2K1B7"/>
<dbReference type="PANTHER" id="PTHR12215:SF10">
    <property type="entry name" value="L-AMINOADIPATE-SEMIALDEHYDE DEHYDROGENASE-PHOSPHOPANTETHEINYL TRANSFERASE"/>
    <property type="match status" value="1"/>
</dbReference>
<gene>
    <name evidence="4" type="ORF">FHY67_08140</name>
</gene>
<evidence type="ECO:0000256" key="1">
    <source>
        <dbReference type="ARBA" id="ARBA00010990"/>
    </source>
</evidence>
<evidence type="ECO:0000313" key="5">
    <source>
        <dbReference type="Proteomes" id="UP000314285"/>
    </source>
</evidence>
<dbReference type="PANTHER" id="PTHR12215">
    <property type="entry name" value="PHOSPHOPANTETHEINE TRANSFERASE"/>
    <property type="match status" value="1"/>
</dbReference>
<comment type="caution">
    <text evidence="4">The sequence shown here is derived from an EMBL/GenBank/DDBJ whole genome shotgun (WGS) entry which is preliminary data.</text>
</comment>
<evidence type="ECO:0000259" key="3">
    <source>
        <dbReference type="Pfam" id="PF01648"/>
    </source>
</evidence>
<dbReference type="EMBL" id="VFBM01000005">
    <property type="protein sequence ID" value="TNX92122.1"/>
    <property type="molecule type" value="Genomic_DNA"/>
</dbReference>
<feature type="domain" description="4'-phosphopantetheinyl transferase" evidence="3">
    <location>
        <begin position="90"/>
        <end position="159"/>
    </location>
</feature>
<dbReference type="GO" id="GO:0019878">
    <property type="term" value="P:lysine biosynthetic process via aminoadipic acid"/>
    <property type="evidence" value="ECO:0007669"/>
    <property type="project" value="TreeGrafter"/>
</dbReference>
<evidence type="ECO:0000313" key="4">
    <source>
        <dbReference type="EMBL" id="TNX92122.1"/>
    </source>
</evidence>
<dbReference type="GO" id="GO:0005829">
    <property type="term" value="C:cytosol"/>
    <property type="evidence" value="ECO:0007669"/>
    <property type="project" value="TreeGrafter"/>
</dbReference>
<dbReference type="GO" id="GO:0008897">
    <property type="term" value="F:holo-[acyl-carrier-protein] synthase activity"/>
    <property type="evidence" value="ECO:0007669"/>
    <property type="project" value="InterPro"/>
</dbReference>
<proteinExistence type="inferred from homology"/>
<name>A0A8H2K1B7_ACIRA</name>
<dbReference type="InterPro" id="IPR008278">
    <property type="entry name" value="4-PPantetheinyl_Trfase_dom"/>
</dbReference>
<reference evidence="4 5" key="1">
    <citation type="submission" date="2019-06" db="EMBL/GenBank/DDBJ databases">
        <title>Genome of Acinetobacter radioresistens APH1, a phenol degrading strain.</title>
        <authorList>
            <person name="Liu Y."/>
        </authorList>
    </citation>
    <scope>NUCLEOTIDE SEQUENCE [LARGE SCALE GENOMIC DNA]</scope>
    <source>
        <strain evidence="4 5">APH1</strain>
    </source>
</reference>
<dbReference type="Proteomes" id="UP000314285">
    <property type="component" value="Unassembled WGS sequence"/>
</dbReference>
<dbReference type="Gene3D" id="3.90.470.20">
    <property type="entry name" value="4'-phosphopantetheinyl transferase domain"/>
    <property type="match status" value="1"/>
</dbReference>
<evidence type="ECO:0000256" key="2">
    <source>
        <dbReference type="ARBA" id="ARBA00022679"/>
    </source>
</evidence>
<sequence length="210" mass="24634">MLRVDICAMKRFEQVDPQQELRQQIQQRKQAIYAYRNRLLSEILGQPITALSFACTCHGKPYLKEHNLAINHTHSKKIYALVTSSEQQDIGIDVEDLERQVKLDALAQHAFHEEEYQTWKSMDKDRLYWFKVWTAKEAILKASGLGIRLSLKDINTRVHPMYDNSQMQHESLGYFAYQHFEVAQSLITVAWRTGQGCGEFIFPRIQIYRN</sequence>
<dbReference type="Pfam" id="PF01648">
    <property type="entry name" value="ACPS"/>
    <property type="match status" value="1"/>
</dbReference>
<accession>A0A8H2K1B7</accession>
<dbReference type="InterPro" id="IPR037143">
    <property type="entry name" value="4-PPantetheinyl_Trfase_dom_sf"/>
</dbReference>
<keyword evidence="2 4" id="KW-0808">Transferase</keyword>
<protein>
    <submittedName>
        <fullName evidence="4">4'-phosphopantetheinyl transferase superfamily protein</fullName>
    </submittedName>
</protein>
<dbReference type="RefSeq" id="WP_005023395.1">
    <property type="nucleotide sequence ID" value="NZ_CP027365.1"/>
</dbReference>
<dbReference type="GO" id="GO:0000287">
    <property type="term" value="F:magnesium ion binding"/>
    <property type="evidence" value="ECO:0007669"/>
    <property type="project" value="InterPro"/>
</dbReference>